<dbReference type="Proteomes" id="UP000306317">
    <property type="component" value="Unassembled WGS sequence"/>
</dbReference>
<dbReference type="InterPro" id="IPR051257">
    <property type="entry name" value="Diverse_CBS-Domain"/>
</dbReference>
<comment type="caution">
    <text evidence="5">The sequence shown here is derived from an EMBL/GenBank/DDBJ whole genome shotgun (WGS) entry which is preliminary data.</text>
</comment>
<feature type="domain" description="CBS" evidence="4">
    <location>
        <begin position="94"/>
        <end position="150"/>
    </location>
</feature>
<evidence type="ECO:0000256" key="2">
    <source>
        <dbReference type="PROSITE-ProRule" id="PRU00703"/>
    </source>
</evidence>
<dbReference type="Gene3D" id="3.30.1340.30">
    <property type="match status" value="1"/>
</dbReference>
<feature type="domain" description="BON" evidence="3">
    <location>
        <begin position="156"/>
        <end position="224"/>
    </location>
</feature>
<evidence type="ECO:0000259" key="3">
    <source>
        <dbReference type="PROSITE" id="PS50914"/>
    </source>
</evidence>
<feature type="domain" description="CBS" evidence="4">
    <location>
        <begin position="7"/>
        <end position="63"/>
    </location>
</feature>
<reference evidence="5 6" key="1">
    <citation type="submission" date="2017-02" db="EMBL/GenBank/DDBJ databases">
        <title>Whole genome sequencing of Rhodanobacter lindaniclasticus DSM 17932.</title>
        <authorList>
            <person name="Kumar S."/>
            <person name="Patil P."/>
            <person name="Patil P.B."/>
        </authorList>
    </citation>
    <scope>NUCLEOTIDE SEQUENCE [LARGE SCALE GENOMIC DNA]</scope>
    <source>
        <strain evidence="5 6">DSM 17932</strain>
    </source>
</reference>
<organism evidence="5 6">
    <name type="scientific">Rhodanobacter lindaniclasticus</name>
    <dbReference type="NCBI Taxonomy" id="75310"/>
    <lineage>
        <taxon>Bacteria</taxon>
        <taxon>Pseudomonadati</taxon>
        <taxon>Pseudomonadota</taxon>
        <taxon>Gammaproteobacteria</taxon>
        <taxon>Lysobacterales</taxon>
        <taxon>Rhodanobacteraceae</taxon>
        <taxon>Rhodanobacter</taxon>
    </lineage>
</organism>
<dbReference type="PANTHER" id="PTHR43080:SF26">
    <property type="entry name" value="REGULATORY PROTEIN"/>
    <property type="match status" value="1"/>
</dbReference>
<sequence length="239" mass="25673">MQVRQAMSTHVVTVTPDTPIGDAMRTMLGEHISGLPVVDAQGALAGMLTEGDLMRRVETGTERRRPAWLAFVLGPGRLAHDYTASHARRVGEVMTREVVTIAADAPLDEAVRKMEQHHVKRLPVVGSGGLVGILSRADLLRAFVETAPDEAPPDLSDAAIARRIARALDAQAWASRQGMHADVRGGVVTLRGVLVNDAVRNALVVLVENMAGVVRVDDQLVTVEPLTGAVVRLPWESAR</sequence>
<evidence type="ECO:0000313" key="5">
    <source>
        <dbReference type="EMBL" id="THD07156.1"/>
    </source>
</evidence>
<gene>
    <name evidence="5" type="ORF">B1991_09510</name>
</gene>
<protein>
    <recommendedName>
        <fullName evidence="7">Histidine kinase</fullName>
    </recommendedName>
</protein>
<dbReference type="RefSeq" id="WP_168709611.1">
    <property type="nucleotide sequence ID" value="NZ_MWIO01000027.1"/>
</dbReference>
<dbReference type="InterPro" id="IPR046342">
    <property type="entry name" value="CBS_dom_sf"/>
</dbReference>
<keyword evidence="6" id="KW-1185">Reference proteome</keyword>
<dbReference type="SMART" id="SM00116">
    <property type="entry name" value="CBS"/>
    <property type="match status" value="2"/>
</dbReference>
<dbReference type="Gene3D" id="3.10.580.10">
    <property type="entry name" value="CBS-domain"/>
    <property type="match status" value="1"/>
</dbReference>
<keyword evidence="1 2" id="KW-0129">CBS domain</keyword>
<name>A0A4S3KF61_9GAMM</name>
<dbReference type="CDD" id="cd04586">
    <property type="entry name" value="CBS_pair_BON_assoc"/>
    <property type="match status" value="1"/>
</dbReference>
<dbReference type="Pfam" id="PF04972">
    <property type="entry name" value="BON"/>
    <property type="match status" value="1"/>
</dbReference>
<dbReference type="PROSITE" id="PS50914">
    <property type="entry name" value="BON"/>
    <property type="match status" value="1"/>
</dbReference>
<dbReference type="InterPro" id="IPR007055">
    <property type="entry name" value="BON_dom"/>
</dbReference>
<dbReference type="PIRSF" id="PIRSF036990">
    <property type="entry name" value="UCP036990_CBS_BON"/>
    <property type="match status" value="1"/>
</dbReference>
<proteinExistence type="predicted"/>
<evidence type="ECO:0000259" key="4">
    <source>
        <dbReference type="PROSITE" id="PS51371"/>
    </source>
</evidence>
<evidence type="ECO:0000256" key="1">
    <source>
        <dbReference type="ARBA" id="ARBA00023122"/>
    </source>
</evidence>
<dbReference type="AlphaFoldDB" id="A0A4S3KF61"/>
<dbReference type="InterPro" id="IPR000644">
    <property type="entry name" value="CBS_dom"/>
</dbReference>
<dbReference type="PROSITE" id="PS51371">
    <property type="entry name" value="CBS"/>
    <property type="match status" value="2"/>
</dbReference>
<dbReference type="SUPFAM" id="SSF54631">
    <property type="entry name" value="CBS-domain pair"/>
    <property type="match status" value="1"/>
</dbReference>
<accession>A0A4S3KF61</accession>
<dbReference type="Pfam" id="PF00571">
    <property type="entry name" value="CBS"/>
    <property type="match status" value="2"/>
</dbReference>
<evidence type="ECO:0000313" key="6">
    <source>
        <dbReference type="Proteomes" id="UP000306317"/>
    </source>
</evidence>
<dbReference type="EMBL" id="MWIO01000027">
    <property type="protein sequence ID" value="THD07156.1"/>
    <property type="molecule type" value="Genomic_DNA"/>
</dbReference>
<dbReference type="InterPro" id="IPR017080">
    <property type="entry name" value="UCP036990_CBS_BON"/>
</dbReference>
<evidence type="ECO:0008006" key="7">
    <source>
        <dbReference type="Google" id="ProtNLM"/>
    </source>
</evidence>
<dbReference type="PANTHER" id="PTHR43080">
    <property type="entry name" value="CBS DOMAIN-CONTAINING PROTEIN CBSX3, MITOCHONDRIAL"/>
    <property type="match status" value="1"/>
</dbReference>